<proteinExistence type="predicted"/>
<reference evidence="1 2" key="1">
    <citation type="submission" date="2019-01" db="EMBL/GenBank/DDBJ databases">
        <authorList>
            <person name="Chen W.-M."/>
        </authorList>
    </citation>
    <scope>NUCLEOTIDE SEQUENCE [LARGE SCALE GENOMIC DNA]</scope>
    <source>
        <strain evidence="1 2">CCP-6</strain>
    </source>
</reference>
<dbReference type="AlphaFoldDB" id="A0A437M3V3"/>
<accession>A0A437M3V3</accession>
<dbReference type="EMBL" id="SACL01000007">
    <property type="protein sequence ID" value="RVT92322.1"/>
    <property type="molecule type" value="Genomic_DNA"/>
</dbReference>
<gene>
    <name evidence="1" type="ORF">EOD42_19110</name>
</gene>
<protein>
    <submittedName>
        <fullName evidence="1">Asp/Glu racemase</fullName>
    </submittedName>
</protein>
<sequence>MRRWRMTIACLHSAASNIPLFEPAAARHGLTLRHAVRADLLAEAEAAGGATPAILAETRAELARLAPGARALLLTCSTLGPAVDDPLPLPAWRADAALARQAMARPGRLLVLCAVDTTLEPTRALFAAHAPAGKEWELRLVPGAWARFRAGDTEGYAAAIRAAARGAGTVALAQASMAVANAGGDLLTVPDAAMAAAAQGMPPA</sequence>
<dbReference type="RefSeq" id="WP_127789176.1">
    <property type="nucleotide sequence ID" value="NZ_SACL01000007.1"/>
</dbReference>
<keyword evidence="2" id="KW-1185">Reference proteome</keyword>
<dbReference type="Proteomes" id="UP000282957">
    <property type="component" value="Unassembled WGS sequence"/>
</dbReference>
<dbReference type="OrthoDB" id="6497321at2"/>
<name>A0A437M3V3_9PROT</name>
<evidence type="ECO:0000313" key="2">
    <source>
        <dbReference type="Proteomes" id="UP000282957"/>
    </source>
</evidence>
<evidence type="ECO:0000313" key="1">
    <source>
        <dbReference type="EMBL" id="RVT92322.1"/>
    </source>
</evidence>
<organism evidence="1 2">
    <name type="scientific">Rhodovarius crocodyli</name>
    <dbReference type="NCBI Taxonomy" id="1979269"/>
    <lineage>
        <taxon>Bacteria</taxon>
        <taxon>Pseudomonadati</taxon>
        <taxon>Pseudomonadota</taxon>
        <taxon>Alphaproteobacteria</taxon>
        <taxon>Acetobacterales</taxon>
        <taxon>Roseomonadaceae</taxon>
        <taxon>Rhodovarius</taxon>
    </lineage>
</organism>
<comment type="caution">
    <text evidence="1">The sequence shown here is derived from an EMBL/GenBank/DDBJ whole genome shotgun (WGS) entry which is preliminary data.</text>
</comment>